<feature type="transmembrane region" description="Helical" evidence="8">
    <location>
        <begin position="670"/>
        <end position="689"/>
    </location>
</feature>
<comment type="caution">
    <text evidence="10">The sequence shown here is derived from an EMBL/GenBank/DDBJ whole genome shotgun (WGS) entry which is preliminary data.</text>
</comment>
<evidence type="ECO:0000256" key="4">
    <source>
        <dbReference type="ARBA" id="ARBA00022692"/>
    </source>
</evidence>
<dbReference type="GO" id="GO:0016758">
    <property type="term" value="F:hexosyltransferase activity"/>
    <property type="evidence" value="ECO:0007669"/>
    <property type="project" value="TreeGrafter"/>
</dbReference>
<dbReference type="PANTHER" id="PTHR43867">
    <property type="entry name" value="CELLULOSE SYNTHASE CATALYTIC SUBUNIT A [UDP-FORMING]"/>
    <property type="match status" value="1"/>
</dbReference>
<proteinExistence type="predicted"/>
<reference evidence="10 11" key="1">
    <citation type="submission" date="2019-07" db="EMBL/GenBank/DDBJ databases">
        <title>Ln-dependent methylotrophs.</title>
        <authorList>
            <person name="Tani A."/>
        </authorList>
    </citation>
    <scope>NUCLEOTIDE SEQUENCE [LARGE SCALE GENOMIC DNA]</scope>
    <source>
        <strain evidence="10 11">SM12</strain>
    </source>
</reference>
<dbReference type="PANTHER" id="PTHR43867:SF2">
    <property type="entry name" value="CELLULOSE SYNTHASE CATALYTIC SUBUNIT A [UDP-FORMING]"/>
    <property type="match status" value="1"/>
</dbReference>
<feature type="domain" description="Glycosyltransferase 2-like" evidence="9">
    <location>
        <begin position="328"/>
        <end position="544"/>
    </location>
</feature>
<dbReference type="Pfam" id="PF13632">
    <property type="entry name" value="Glyco_trans_2_3"/>
    <property type="match status" value="1"/>
</dbReference>
<keyword evidence="5 8" id="KW-1133">Transmembrane helix</keyword>
<accession>A0A549TE41</accession>
<keyword evidence="3 10" id="KW-0808">Transferase</keyword>
<feature type="transmembrane region" description="Helical" evidence="8">
    <location>
        <begin position="12"/>
        <end position="38"/>
    </location>
</feature>
<dbReference type="InterPro" id="IPR001173">
    <property type="entry name" value="Glyco_trans_2-like"/>
</dbReference>
<feature type="compositionally biased region" description="Polar residues" evidence="7">
    <location>
        <begin position="755"/>
        <end position="775"/>
    </location>
</feature>
<feature type="transmembrane region" description="Helical" evidence="8">
    <location>
        <begin position="710"/>
        <end position="728"/>
    </location>
</feature>
<dbReference type="GO" id="GO:0005886">
    <property type="term" value="C:plasma membrane"/>
    <property type="evidence" value="ECO:0007669"/>
    <property type="project" value="TreeGrafter"/>
</dbReference>
<feature type="transmembrane region" description="Helical" evidence="8">
    <location>
        <begin position="535"/>
        <end position="552"/>
    </location>
</feature>
<feature type="transmembrane region" description="Helical" evidence="8">
    <location>
        <begin position="509"/>
        <end position="529"/>
    </location>
</feature>
<keyword evidence="11" id="KW-1185">Reference proteome</keyword>
<evidence type="ECO:0000259" key="9">
    <source>
        <dbReference type="Pfam" id="PF13632"/>
    </source>
</evidence>
<name>A0A549TE41_9HYPH</name>
<gene>
    <name evidence="10" type="ORF">FNA46_06520</name>
</gene>
<evidence type="ECO:0000313" key="10">
    <source>
        <dbReference type="EMBL" id="TRL40392.1"/>
    </source>
</evidence>
<feature type="transmembrane region" description="Helical" evidence="8">
    <location>
        <begin position="564"/>
        <end position="589"/>
    </location>
</feature>
<sequence>MRKRSAIHIEGAGWIDTALAAIVTMLSLSMTLALVVLVVNIADVPVFHRVIYAFILLSLLFCCFSYELSRYGLARRGQRRAHVAESALEHLLAPSAPSIAVLIPSYREEPRVIAMTMLSAAVARYGNRRIVLLVDDPATDLPSLRSSRAAAQTVIESVRTIMRPLRAAAQTWQASRSLADLNLDVHREQVCALYQLAASWLDEQAADFRNATTPAFRHVDCFFADQVLGDLAELYRDKARQLVQQGADERELDVHYAILRDLFCSDITVFERKAYANLSHAPNKAMNLNAYIGLMGKRFRITRRGKVVRLLECGDGWADLAVARPDLVLTLDADSVILHDYMLRLTHALQENPQAAVAQTPYLTFPDSTSVVERVAGATTDIQYLAHQGSTFFNASYWVGANALIRYKALQDIACDQTEGAQTVRVFIQDRTVIEDTGSTIDLLGAGWQVHNHLTPLAYSATPADFGALAIQRKRWSNGGLIIFPTLLKHYLKTPGRLRRLPELVVRTNYLLSPLLGNIAVFVLMVWSPSDSRTLLMWTPLAIAPYFCLYASDLHRLGYRLSDLFRVCALNLMLLPVSFAGILASLRQMVTGRKGSFTRTPKVADRTFIPPYSFLFNGMMLLLMAFYVIQGVVSEKYVGTIVPAINVILYAYGLHSFIGFRNGFADLALAIRHAMPAAMFPAAAGARAVSLRTVARSGPSSAAVRESAPLRRIAAAIAFFAVLLGPALSVPSQSSGDPRHLMIDDRQAAWLATQGHPQGTATPSQNTASLSPGSD</sequence>
<evidence type="ECO:0000256" key="6">
    <source>
        <dbReference type="ARBA" id="ARBA00023136"/>
    </source>
</evidence>
<evidence type="ECO:0000256" key="7">
    <source>
        <dbReference type="SAM" id="MobiDB-lite"/>
    </source>
</evidence>
<comment type="subcellular location">
    <subcellularLocation>
        <location evidence="1">Membrane</location>
        <topology evidence="1">Multi-pass membrane protein</topology>
    </subcellularLocation>
</comment>
<dbReference type="InterPro" id="IPR029044">
    <property type="entry name" value="Nucleotide-diphossugar_trans"/>
</dbReference>
<dbReference type="SUPFAM" id="SSF53448">
    <property type="entry name" value="Nucleotide-diphospho-sugar transferases"/>
    <property type="match status" value="1"/>
</dbReference>
<dbReference type="Proteomes" id="UP000316801">
    <property type="component" value="Unassembled WGS sequence"/>
</dbReference>
<evidence type="ECO:0000256" key="1">
    <source>
        <dbReference type="ARBA" id="ARBA00004141"/>
    </source>
</evidence>
<keyword evidence="2" id="KW-0328">Glycosyltransferase</keyword>
<dbReference type="InterPro" id="IPR050321">
    <property type="entry name" value="Glycosyltr_2/OpgH_subfam"/>
</dbReference>
<feature type="transmembrane region" description="Helical" evidence="8">
    <location>
        <begin position="641"/>
        <end position="658"/>
    </location>
</feature>
<keyword evidence="6 8" id="KW-0472">Membrane</keyword>
<dbReference type="Gene3D" id="3.90.550.10">
    <property type="entry name" value="Spore Coat Polysaccharide Biosynthesis Protein SpsA, Chain A"/>
    <property type="match status" value="1"/>
</dbReference>
<feature type="region of interest" description="Disordered" evidence="7">
    <location>
        <begin position="752"/>
        <end position="775"/>
    </location>
</feature>
<evidence type="ECO:0000256" key="2">
    <source>
        <dbReference type="ARBA" id="ARBA00022676"/>
    </source>
</evidence>
<feature type="transmembrane region" description="Helical" evidence="8">
    <location>
        <begin position="609"/>
        <end position="629"/>
    </location>
</feature>
<dbReference type="AlphaFoldDB" id="A0A549TE41"/>
<evidence type="ECO:0000256" key="5">
    <source>
        <dbReference type="ARBA" id="ARBA00022989"/>
    </source>
</evidence>
<organism evidence="10 11">
    <name type="scientific">Rhizobium straminoryzae</name>
    <dbReference type="NCBI Taxonomy" id="1387186"/>
    <lineage>
        <taxon>Bacteria</taxon>
        <taxon>Pseudomonadati</taxon>
        <taxon>Pseudomonadota</taxon>
        <taxon>Alphaproteobacteria</taxon>
        <taxon>Hyphomicrobiales</taxon>
        <taxon>Rhizobiaceae</taxon>
        <taxon>Rhizobium/Agrobacterium group</taxon>
        <taxon>Rhizobium</taxon>
    </lineage>
</organism>
<evidence type="ECO:0000256" key="8">
    <source>
        <dbReference type="SAM" id="Phobius"/>
    </source>
</evidence>
<feature type="transmembrane region" description="Helical" evidence="8">
    <location>
        <begin position="50"/>
        <end position="69"/>
    </location>
</feature>
<dbReference type="EMBL" id="VJMG01000014">
    <property type="protein sequence ID" value="TRL40392.1"/>
    <property type="molecule type" value="Genomic_DNA"/>
</dbReference>
<protein>
    <submittedName>
        <fullName evidence="10">Glycosyltransferase</fullName>
    </submittedName>
</protein>
<keyword evidence="4 8" id="KW-0812">Transmembrane</keyword>
<evidence type="ECO:0000256" key="3">
    <source>
        <dbReference type="ARBA" id="ARBA00022679"/>
    </source>
</evidence>
<evidence type="ECO:0000313" key="11">
    <source>
        <dbReference type="Proteomes" id="UP000316801"/>
    </source>
</evidence>